<protein>
    <recommendedName>
        <fullName evidence="4">60S ribosomal protein L18a-like protein</fullName>
    </recommendedName>
</protein>
<evidence type="ECO:0008006" key="4">
    <source>
        <dbReference type="Google" id="ProtNLM"/>
    </source>
</evidence>
<name>A0A540N9Q8_MALBA</name>
<evidence type="ECO:0000313" key="3">
    <source>
        <dbReference type="Proteomes" id="UP000315295"/>
    </source>
</evidence>
<dbReference type="EMBL" id="VIEB01000080">
    <property type="protein sequence ID" value="TQE07784.1"/>
    <property type="molecule type" value="Genomic_DNA"/>
</dbReference>
<sequence>MDQRISTDVVNHRNGDYAPIRDQEDPKLGMFDKRLPCFGCGIGWFSLLLGFVFPVMWYYAAFLYLAKHYQKDPRERIGLEASAVAALICTVAVLITIGVFVIKALFH</sequence>
<dbReference type="PANTHER" id="PTHR46666:SF10">
    <property type="entry name" value="RIBOSOMAL PROTEIN L18AE FAMILY"/>
    <property type="match status" value="1"/>
</dbReference>
<comment type="caution">
    <text evidence="2">The sequence shown here is derived from an EMBL/GenBank/DDBJ whole genome shotgun (WGS) entry which is preliminary data.</text>
</comment>
<feature type="transmembrane region" description="Helical" evidence="1">
    <location>
        <begin position="77"/>
        <end position="102"/>
    </location>
</feature>
<keyword evidence="3" id="KW-1185">Reference proteome</keyword>
<proteinExistence type="predicted"/>
<reference evidence="2 3" key="1">
    <citation type="journal article" date="2019" name="G3 (Bethesda)">
        <title>Sequencing of a Wild Apple (Malus baccata) Genome Unravels the Differences Between Cultivated and Wild Apple Species Regarding Disease Resistance and Cold Tolerance.</title>
        <authorList>
            <person name="Chen X."/>
        </authorList>
    </citation>
    <scope>NUCLEOTIDE SEQUENCE [LARGE SCALE GENOMIC DNA]</scope>
    <source>
        <strain evidence="3">cv. Shandingzi</strain>
        <tissue evidence="2">Leaves</tissue>
    </source>
</reference>
<keyword evidence="1" id="KW-1133">Transmembrane helix</keyword>
<organism evidence="2 3">
    <name type="scientific">Malus baccata</name>
    <name type="common">Siberian crab apple</name>
    <name type="synonym">Pyrus baccata</name>
    <dbReference type="NCBI Taxonomy" id="106549"/>
    <lineage>
        <taxon>Eukaryota</taxon>
        <taxon>Viridiplantae</taxon>
        <taxon>Streptophyta</taxon>
        <taxon>Embryophyta</taxon>
        <taxon>Tracheophyta</taxon>
        <taxon>Spermatophyta</taxon>
        <taxon>Magnoliopsida</taxon>
        <taxon>eudicotyledons</taxon>
        <taxon>Gunneridae</taxon>
        <taxon>Pentapetalae</taxon>
        <taxon>rosids</taxon>
        <taxon>fabids</taxon>
        <taxon>Rosales</taxon>
        <taxon>Rosaceae</taxon>
        <taxon>Amygdaloideae</taxon>
        <taxon>Maleae</taxon>
        <taxon>Malus</taxon>
    </lineage>
</organism>
<keyword evidence="1" id="KW-0472">Membrane</keyword>
<accession>A0A540N9Q8</accession>
<feature type="transmembrane region" description="Helical" evidence="1">
    <location>
        <begin position="42"/>
        <end position="65"/>
    </location>
</feature>
<evidence type="ECO:0000256" key="1">
    <source>
        <dbReference type="SAM" id="Phobius"/>
    </source>
</evidence>
<dbReference type="AlphaFoldDB" id="A0A540N9Q8"/>
<dbReference type="Proteomes" id="UP000315295">
    <property type="component" value="Unassembled WGS sequence"/>
</dbReference>
<evidence type="ECO:0000313" key="2">
    <source>
        <dbReference type="EMBL" id="TQE07784.1"/>
    </source>
</evidence>
<gene>
    <name evidence="2" type="ORF">C1H46_006543</name>
</gene>
<keyword evidence="1" id="KW-0812">Transmembrane</keyword>
<dbReference type="STRING" id="106549.A0A540N9Q8"/>
<dbReference type="PANTHER" id="PTHR46666">
    <property type="entry name" value="60S RIBOSOMAL L18A-LIKE PROTEIN"/>
    <property type="match status" value="1"/>
</dbReference>